<keyword evidence="3" id="KW-1185">Reference proteome</keyword>
<evidence type="ECO:0000256" key="1">
    <source>
        <dbReference type="SAM" id="MobiDB-lite"/>
    </source>
</evidence>
<feature type="compositionally biased region" description="Low complexity" evidence="1">
    <location>
        <begin position="34"/>
        <end position="52"/>
    </location>
</feature>
<feature type="compositionally biased region" description="Basic and acidic residues" evidence="1">
    <location>
        <begin position="97"/>
        <end position="106"/>
    </location>
</feature>
<dbReference type="Proteomes" id="UP000308549">
    <property type="component" value="Unassembled WGS sequence"/>
</dbReference>
<protein>
    <submittedName>
        <fullName evidence="2">Uncharacterized protein</fullName>
    </submittedName>
</protein>
<name>A0A4U0UCA8_9PEZI</name>
<gene>
    <name evidence="2" type="ORF">B0A50_01150</name>
</gene>
<accession>A0A4U0UCA8</accession>
<organism evidence="2 3">
    <name type="scientific">Salinomyces thailandicus</name>
    <dbReference type="NCBI Taxonomy" id="706561"/>
    <lineage>
        <taxon>Eukaryota</taxon>
        <taxon>Fungi</taxon>
        <taxon>Dikarya</taxon>
        <taxon>Ascomycota</taxon>
        <taxon>Pezizomycotina</taxon>
        <taxon>Dothideomycetes</taxon>
        <taxon>Dothideomycetidae</taxon>
        <taxon>Mycosphaerellales</taxon>
        <taxon>Teratosphaeriaceae</taxon>
        <taxon>Salinomyces</taxon>
    </lineage>
</organism>
<comment type="caution">
    <text evidence="2">The sequence shown here is derived from an EMBL/GenBank/DDBJ whole genome shotgun (WGS) entry which is preliminary data.</text>
</comment>
<evidence type="ECO:0000313" key="3">
    <source>
        <dbReference type="Proteomes" id="UP000308549"/>
    </source>
</evidence>
<dbReference type="EMBL" id="NAJL01000004">
    <property type="protein sequence ID" value="TKA32924.1"/>
    <property type="molecule type" value="Genomic_DNA"/>
</dbReference>
<reference evidence="2 3" key="1">
    <citation type="submission" date="2017-03" db="EMBL/GenBank/DDBJ databases">
        <title>Genomes of endolithic fungi from Antarctica.</title>
        <authorList>
            <person name="Coleine C."/>
            <person name="Masonjones S."/>
            <person name="Stajich J.E."/>
        </authorList>
    </citation>
    <scope>NUCLEOTIDE SEQUENCE [LARGE SCALE GENOMIC DNA]</scope>
    <source>
        <strain evidence="2 3">CCFEE 6315</strain>
    </source>
</reference>
<proteinExistence type="predicted"/>
<evidence type="ECO:0000313" key="2">
    <source>
        <dbReference type="EMBL" id="TKA32924.1"/>
    </source>
</evidence>
<sequence length="211" mass="22794">MSDSASPPFNYGGDETDPEVVGPRPKRIRHKPMSAAQQKAALSSLRAKLAEPAPKPPAISDTASKAQAPVSADVKQKNPELDAETTSPDEAAQSDDDAAKSGDEHNAPAQTPTNTPNKTKKKDKRGLHVIDTMITPEVRAILDAAKRLHAFKDLNDVVAGAKDRLQKSGEVKAVEDLEGMEKAWAESNRRYYVEMAKFLHQYGVAPMGSLL</sequence>
<feature type="region of interest" description="Disordered" evidence="1">
    <location>
        <begin position="1"/>
        <end position="126"/>
    </location>
</feature>
<dbReference type="AlphaFoldDB" id="A0A4U0UCA8"/>